<evidence type="ECO:0000256" key="2">
    <source>
        <dbReference type="ARBA" id="ARBA00023002"/>
    </source>
</evidence>
<dbReference type="PRINTS" id="PR00081">
    <property type="entry name" value="GDHRDH"/>
</dbReference>
<dbReference type="GO" id="GO:0016020">
    <property type="term" value="C:membrane"/>
    <property type="evidence" value="ECO:0007669"/>
    <property type="project" value="TreeGrafter"/>
</dbReference>
<evidence type="ECO:0000256" key="1">
    <source>
        <dbReference type="ARBA" id="ARBA00006484"/>
    </source>
</evidence>
<dbReference type="InterPro" id="IPR020904">
    <property type="entry name" value="Sc_DH/Rdtase_CS"/>
</dbReference>
<dbReference type="Gene3D" id="3.40.50.720">
    <property type="entry name" value="NAD(P)-binding Rossmann-like Domain"/>
    <property type="match status" value="1"/>
</dbReference>
<sequence length="251" mass="27980">MLNKQKILIIGGTSAIAEQCARQWLSQGMIDAILVGRNQEKLERIVNDLRVRFPQSKIDFQLVDFLSISSIQECINNAYLDSPIDIALIAHGTLPDQILCENKMKDLKQAIEINAFSPVVFAESILNKMIQLDSGKLAVIGSVAGDRGRKSNYVYGASKAFIDRYVEGMQHRLALIKSSVSVTLIKPGPTATPMTEEISGKGKFASPEQVAKEIVKGVLKAKRTIYTPKKWAIIMFVIRHLPFFLFKKMDI</sequence>
<reference evidence="3 4" key="1">
    <citation type="journal article" date="2015" name="Int. J. Syst. Evol. Microbiol.">
        <title>Acinetobacter equi sp. nov. isolated from horse faeces.</title>
        <authorList>
            <person name="Poppel M.T."/>
            <person name="Skiebe E."/>
            <person name="Laue M."/>
            <person name="Bergmann H."/>
            <person name="Ebersberger I."/>
            <person name="Garn T."/>
            <person name="Fruth A."/>
            <person name="Baumgardt S."/>
            <person name="Busse H.J."/>
            <person name="Wilharm G."/>
        </authorList>
    </citation>
    <scope>NUCLEOTIDE SEQUENCE [LARGE SCALE GENOMIC DNA]</scope>
    <source>
        <strain evidence="3 4">114</strain>
    </source>
</reference>
<name>A0A0N9VP32_9GAMM</name>
<protein>
    <submittedName>
        <fullName evidence="3">Short-chain dehydrogenase</fullName>
    </submittedName>
</protein>
<dbReference type="STRING" id="1324350.AOY20_05995"/>
<dbReference type="Proteomes" id="UP000064939">
    <property type="component" value="Chromosome"/>
</dbReference>
<accession>A0A0N9VP32</accession>
<dbReference type="PANTHER" id="PTHR44196">
    <property type="entry name" value="DEHYDROGENASE/REDUCTASE SDR FAMILY MEMBER 7B"/>
    <property type="match status" value="1"/>
</dbReference>
<dbReference type="RefSeq" id="WP_054581021.1">
    <property type="nucleotide sequence ID" value="NZ_CP012808.1"/>
</dbReference>
<dbReference type="KEGG" id="aei:AOY20_05995"/>
<dbReference type="Pfam" id="PF00106">
    <property type="entry name" value="adh_short"/>
    <property type="match status" value="1"/>
</dbReference>
<dbReference type="PROSITE" id="PS00061">
    <property type="entry name" value="ADH_SHORT"/>
    <property type="match status" value="1"/>
</dbReference>
<dbReference type="InterPro" id="IPR002347">
    <property type="entry name" value="SDR_fam"/>
</dbReference>
<organism evidence="3 4">
    <name type="scientific">Acinetobacter equi</name>
    <dbReference type="NCBI Taxonomy" id="1324350"/>
    <lineage>
        <taxon>Bacteria</taxon>
        <taxon>Pseudomonadati</taxon>
        <taxon>Pseudomonadota</taxon>
        <taxon>Gammaproteobacteria</taxon>
        <taxon>Moraxellales</taxon>
        <taxon>Moraxellaceae</taxon>
        <taxon>Acinetobacter</taxon>
    </lineage>
</organism>
<keyword evidence="2" id="KW-0560">Oxidoreductase</keyword>
<dbReference type="SUPFAM" id="SSF51735">
    <property type="entry name" value="NAD(P)-binding Rossmann-fold domains"/>
    <property type="match status" value="1"/>
</dbReference>
<dbReference type="AlphaFoldDB" id="A0A0N9VP32"/>
<dbReference type="GO" id="GO:0016491">
    <property type="term" value="F:oxidoreductase activity"/>
    <property type="evidence" value="ECO:0007669"/>
    <property type="project" value="UniProtKB-KW"/>
</dbReference>
<dbReference type="EMBL" id="CP012808">
    <property type="protein sequence ID" value="ALH95127.1"/>
    <property type="molecule type" value="Genomic_DNA"/>
</dbReference>
<evidence type="ECO:0000313" key="3">
    <source>
        <dbReference type="EMBL" id="ALH95127.1"/>
    </source>
</evidence>
<keyword evidence="4" id="KW-1185">Reference proteome</keyword>
<dbReference type="OrthoDB" id="335726at2"/>
<gene>
    <name evidence="3" type="ORF">AOY20_05995</name>
</gene>
<evidence type="ECO:0000313" key="4">
    <source>
        <dbReference type="Proteomes" id="UP000064939"/>
    </source>
</evidence>
<proteinExistence type="inferred from homology"/>
<dbReference type="InterPro" id="IPR036291">
    <property type="entry name" value="NAD(P)-bd_dom_sf"/>
</dbReference>
<comment type="similarity">
    <text evidence="1">Belongs to the short-chain dehydrogenases/reductases (SDR) family.</text>
</comment>
<dbReference type="PANTHER" id="PTHR44196:SF3">
    <property type="entry name" value="SHORT CHAIN DEHYDROGENASE FAMILY PROTEIN"/>
    <property type="match status" value="1"/>
</dbReference>